<organism evidence="1">
    <name type="scientific">Uncultured Desulfatiglans sp</name>
    <dbReference type="NCBI Taxonomy" id="1748965"/>
    <lineage>
        <taxon>Bacteria</taxon>
        <taxon>Pseudomonadati</taxon>
        <taxon>Thermodesulfobacteriota</taxon>
        <taxon>Desulfobacteria</taxon>
        <taxon>Desulfatiglandales</taxon>
        <taxon>Desulfatiglandaceae</taxon>
        <taxon>Desulfatiglans</taxon>
        <taxon>environmental samples</taxon>
    </lineage>
</organism>
<name>A0A653A2E0_UNCDX</name>
<dbReference type="InterPro" id="IPR036520">
    <property type="entry name" value="UPF0759_sf"/>
</dbReference>
<dbReference type="AlphaFoldDB" id="A0A653A2E0"/>
<dbReference type="InterPro" id="IPR002763">
    <property type="entry name" value="DUF72"/>
</dbReference>
<reference evidence="1" key="1">
    <citation type="submission" date="2018-07" db="EMBL/GenBank/DDBJ databases">
        <authorList>
            <consortium name="Genoscope - CEA"/>
            <person name="William W."/>
        </authorList>
    </citation>
    <scope>NUCLEOTIDE SEQUENCE</scope>
    <source>
        <strain evidence="1">IK1</strain>
    </source>
</reference>
<proteinExistence type="predicted"/>
<dbReference type="Gene3D" id="3.20.20.410">
    <property type="entry name" value="Protein of unknown function UPF0759"/>
    <property type="match status" value="1"/>
</dbReference>
<dbReference type="Pfam" id="PF01904">
    <property type="entry name" value="DUF72"/>
    <property type="match status" value="1"/>
</dbReference>
<gene>
    <name evidence="1" type="ORF">TRIP_B200258</name>
</gene>
<dbReference type="SUPFAM" id="SSF117396">
    <property type="entry name" value="TM1631-like"/>
    <property type="match status" value="1"/>
</dbReference>
<sequence length="246" mass="28466">MAELENVHVGTSGWHYEHWAGPFYPEDVPRKDYLKYYSQHFHTVEINNSFYQLPTAKTLASWYKAVPEGFRFAVKASRYITHMKKLKDPKEPLNAFLNRVDVLGDKLGPILFQLPPRWHFDADRLYDFLAMLPSRYRYAFEFRDTSWMNPEAYEAMKKSGVAFCVYDLAGYQSPKEITADFIYVRLHGPGSAYKGSYSVAVLSEWAGAFSTWANKGRDVFCYFDNDEDGYAVQNALKLEMMMGDLG</sequence>
<protein>
    <recommendedName>
        <fullName evidence="2">DUF72 domain-containing protein</fullName>
    </recommendedName>
</protein>
<dbReference type="PANTHER" id="PTHR30348:SF4">
    <property type="entry name" value="DUF72 DOMAIN-CONTAINING PROTEIN"/>
    <property type="match status" value="1"/>
</dbReference>
<evidence type="ECO:0000313" key="1">
    <source>
        <dbReference type="EMBL" id="VBB42118.1"/>
    </source>
</evidence>
<accession>A0A653A2E0</accession>
<dbReference type="PANTHER" id="PTHR30348">
    <property type="entry name" value="UNCHARACTERIZED PROTEIN YECE"/>
    <property type="match status" value="1"/>
</dbReference>
<evidence type="ECO:0008006" key="2">
    <source>
        <dbReference type="Google" id="ProtNLM"/>
    </source>
</evidence>
<dbReference type="EMBL" id="UPXX01000013">
    <property type="protein sequence ID" value="VBB42118.1"/>
    <property type="molecule type" value="Genomic_DNA"/>
</dbReference>